<keyword evidence="1" id="KW-0732">Signal</keyword>
<evidence type="ECO:0000313" key="2">
    <source>
        <dbReference type="EMBL" id="GKV48741.1"/>
    </source>
</evidence>
<feature type="signal peptide" evidence="1">
    <location>
        <begin position="1"/>
        <end position="22"/>
    </location>
</feature>
<dbReference type="EMBL" id="BPVZ01000269">
    <property type="protein sequence ID" value="GKV48741.1"/>
    <property type="molecule type" value="Genomic_DNA"/>
</dbReference>
<accession>A0AAV5MFM6</accession>
<comment type="caution">
    <text evidence="2">The sequence shown here is derived from an EMBL/GenBank/DDBJ whole genome shotgun (WGS) entry which is preliminary data.</text>
</comment>
<evidence type="ECO:0008006" key="4">
    <source>
        <dbReference type="Google" id="ProtNLM"/>
    </source>
</evidence>
<dbReference type="AlphaFoldDB" id="A0AAV5MFM6"/>
<protein>
    <recommendedName>
        <fullName evidence="4">Secreted protein</fullName>
    </recommendedName>
</protein>
<sequence>MTNLPSIAFSCLLFCIYDVPHAFSIYGQVDTANVQLERWMEDIWNLRGYLNEAKHVMVPGLGSSRSLKYLNEAKSHTHQS</sequence>
<proteinExistence type="predicted"/>
<name>A0AAV5MFM6_9ROSI</name>
<evidence type="ECO:0000256" key="1">
    <source>
        <dbReference type="SAM" id="SignalP"/>
    </source>
</evidence>
<reference evidence="2 3" key="1">
    <citation type="journal article" date="2021" name="Commun. Biol.">
        <title>The genome of Shorea leprosula (Dipterocarpaceae) highlights the ecological relevance of drought in aseasonal tropical rainforests.</title>
        <authorList>
            <person name="Ng K.K.S."/>
            <person name="Kobayashi M.J."/>
            <person name="Fawcett J.A."/>
            <person name="Hatakeyama M."/>
            <person name="Paape T."/>
            <person name="Ng C.H."/>
            <person name="Ang C.C."/>
            <person name="Tnah L.H."/>
            <person name="Lee C.T."/>
            <person name="Nishiyama T."/>
            <person name="Sese J."/>
            <person name="O'Brien M.J."/>
            <person name="Copetti D."/>
            <person name="Mohd Noor M.I."/>
            <person name="Ong R.C."/>
            <person name="Putra M."/>
            <person name="Sireger I.Z."/>
            <person name="Indrioko S."/>
            <person name="Kosugi Y."/>
            <person name="Izuno A."/>
            <person name="Isagi Y."/>
            <person name="Lee S.L."/>
            <person name="Shimizu K.K."/>
        </authorList>
    </citation>
    <scope>NUCLEOTIDE SEQUENCE [LARGE SCALE GENOMIC DNA]</scope>
    <source>
        <strain evidence="2">214</strain>
    </source>
</reference>
<evidence type="ECO:0000313" key="3">
    <source>
        <dbReference type="Proteomes" id="UP001054252"/>
    </source>
</evidence>
<dbReference type="Proteomes" id="UP001054252">
    <property type="component" value="Unassembled WGS sequence"/>
</dbReference>
<feature type="chain" id="PRO_5043753014" description="Secreted protein" evidence="1">
    <location>
        <begin position="23"/>
        <end position="80"/>
    </location>
</feature>
<keyword evidence="3" id="KW-1185">Reference proteome</keyword>
<gene>
    <name evidence="2" type="ORF">SLEP1_g55540</name>
</gene>
<organism evidence="2 3">
    <name type="scientific">Rubroshorea leprosula</name>
    <dbReference type="NCBI Taxonomy" id="152421"/>
    <lineage>
        <taxon>Eukaryota</taxon>
        <taxon>Viridiplantae</taxon>
        <taxon>Streptophyta</taxon>
        <taxon>Embryophyta</taxon>
        <taxon>Tracheophyta</taxon>
        <taxon>Spermatophyta</taxon>
        <taxon>Magnoliopsida</taxon>
        <taxon>eudicotyledons</taxon>
        <taxon>Gunneridae</taxon>
        <taxon>Pentapetalae</taxon>
        <taxon>rosids</taxon>
        <taxon>malvids</taxon>
        <taxon>Malvales</taxon>
        <taxon>Dipterocarpaceae</taxon>
        <taxon>Rubroshorea</taxon>
    </lineage>
</organism>